<dbReference type="PROSITE" id="PS51257">
    <property type="entry name" value="PROKAR_LIPOPROTEIN"/>
    <property type="match status" value="1"/>
</dbReference>
<keyword evidence="1 2" id="KW-0732">Signal</keyword>
<protein>
    <recommendedName>
        <fullName evidence="5">ABC transporter substrate-binding protein</fullName>
    </recommendedName>
</protein>
<feature type="chain" id="PRO_5045195956" description="ABC transporter substrate-binding protein" evidence="2">
    <location>
        <begin position="30"/>
        <end position="368"/>
    </location>
</feature>
<evidence type="ECO:0000313" key="3">
    <source>
        <dbReference type="EMBL" id="GAA4519177.1"/>
    </source>
</evidence>
<proteinExistence type="predicted"/>
<dbReference type="InterPro" id="IPR006059">
    <property type="entry name" value="SBP"/>
</dbReference>
<gene>
    <name evidence="3" type="ORF">GCM10023191_094420</name>
</gene>
<sequence>MRPSVRPGRTTALALTAVLLAGCGGTPTAAFGGGAGGGKDSAALAKYAAMPDGQLVSAAKKEGSVVIYASNSSIQENAAAFEKQYGIKVKTYRADSEEVLQRVLQEAGAGKLPADLVDTNGGELLAMAVKSVLADYDNKKVTGQLRPGSVHPGWVATRYDAFTVAWNTGKIKSPPTSYQDLTDPRFKGQIELEPDDWDWYLGLHTYFTSQLHWTTQQADSFFTRLAANAKVVKGHTVQAQLLDSGQVGIAPDSYKHLIDEDHFDKGAPVVWQPVVQPVLYRPNGIGLTRTAPHPAAAALYMKWSLTDGQQLFPKQYRVPANLSVTTKNPIAAGTKIYDIPLDQMTNDSAKWSEAWQKLLQGAPTAGKG</sequence>
<comment type="caution">
    <text evidence="3">The sequence shown here is derived from an EMBL/GenBank/DDBJ whole genome shotgun (WGS) entry which is preliminary data.</text>
</comment>
<reference evidence="4" key="1">
    <citation type="journal article" date="2019" name="Int. J. Syst. Evol. Microbiol.">
        <title>The Global Catalogue of Microorganisms (GCM) 10K type strain sequencing project: providing services to taxonomists for standard genome sequencing and annotation.</title>
        <authorList>
            <consortium name="The Broad Institute Genomics Platform"/>
            <consortium name="The Broad Institute Genome Sequencing Center for Infectious Disease"/>
            <person name="Wu L."/>
            <person name="Ma J."/>
        </authorList>
    </citation>
    <scope>NUCLEOTIDE SEQUENCE [LARGE SCALE GENOMIC DNA]</scope>
    <source>
        <strain evidence="4">JCM 17933</strain>
    </source>
</reference>
<name>A0ABP8R5Z6_9ACTN</name>
<dbReference type="PANTHER" id="PTHR30006">
    <property type="entry name" value="THIAMINE-BINDING PERIPLASMIC PROTEIN-RELATED"/>
    <property type="match status" value="1"/>
</dbReference>
<dbReference type="EMBL" id="BAABHF010000061">
    <property type="protein sequence ID" value="GAA4519177.1"/>
    <property type="molecule type" value="Genomic_DNA"/>
</dbReference>
<organism evidence="3 4">
    <name type="scientific">Actinoallomurus oryzae</name>
    <dbReference type="NCBI Taxonomy" id="502180"/>
    <lineage>
        <taxon>Bacteria</taxon>
        <taxon>Bacillati</taxon>
        <taxon>Actinomycetota</taxon>
        <taxon>Actinomycetes</taxon>
        <taxon>Streptosporangiales</taxon>
        <taxon>Thermomonosporaceae</taxon>
        <taxon>Actinoallomurus</taxon>
    </lineage>
</organism>
<dbReference type="PANTHER" id="PTHR30006:SF2">
    <property type="entry name" value="ABC TRANSPORTER SUBSTRATE-BINDING PROTEIN"/>
    <property type="match status" value="1"/>
</dbReference>
<dbReference type="Proteomes" id="UP001500503">
    <property type="component" value="Unassembled WGS sequence"/>
</dbReference>
<dbReference type="Gene3D" id="3.40.190.10">
    <property type="entry name" value="Periplasmic binding protein-like II"/>
    <property type="match status" value="2"/>
</dbReference>
<evidence type="ECO:0008006" key="5">
    <source>
        <dbReference type="Google" id="ProtNLM"/>
    </source>
</evidence>
<evidence type="ECO:0000313" key="4">
    <source>
        <dbReference type="Proteomes" id="UP001500503"/>
    </source>
</evidence>
<keyword evidence="4" id="KW-1185">Reference proteome</keyword>
<dbReference type="SUPFAM" id="SSF53850">
    <property type="entry name" value="Periplasmic binding protein-like II"/>
    <property type="match status" value="1"/>
</dbReference>
<evidence type="ECO:0000256" key="2">
    <source>
        <dbReference type="SAM" id="SignalP"/>
    </source>
</evidence>
<dbReference type="RefSeq" id="WP_345475181.1">
    <property type="nucleotide sequence ID" value="NZ_BAABHF010000061.1"/>
</dbReference>
<dbReference type="Pfam" id="PF13416">
    <property type="entry name" value="SBP_bac_8"/>
    <property type="match status" value="1"/>
</dbReference>
<evidence type="ECO:0000256" key="1">
    <source>
        <dbReference type="ARBA" id="ARBA00022729"/>
    </source>
</evidence>
<feature type="signal peptide" evidence="2">
    <location>
        <begin position="1"/>
        <end position="29"/>
    </location>
</feature>
<accession>A0ABP8R5Z6</accession>